<dbReference type="EC" id="2.1.1.-" evidence="6"/>
<dbReference type="InterPro" id="IPR029063">
    <property type="entry name" value="SAM-dependent_MTases_sf"/>
</dbReference>
<feature type="binding site" evidence="6">
    <location>
        <position position="193"/>
    </location>
    <ligand>
        <name>S-adenosyl-L-methionine</name>
        <dbReference type="ChEBI" id="CHEBI:59789"/>
    </ligand>
</feature>
<keyword evidence="4 6" id="KW-0808">Transferase</keyword>
<dbReference type="HAMAP" id="MF_00735">
    <property type="entry name" value="Methyltr_PrmA"/>
    <property type="match status" value="1"/>
</dbReference>
<keyword evidence="5 6" id="KW-0949">S-adenosyl-L-methionine</keyword>
<dbReference type="PANTHER" id="PTHR43648:SF1">
    <property type="entry name" value="ELECTRON TRANSFER FLAVOPROTEIN BETA SUBUNIT LYSINE METHYLTRANSFERASE"/>
    <property type="match status" value="1"/>
</dbReference>
<keyword evidence="2 6" id="KW-0963">Cytoplasm</keyword>
<evidence type="ECO:0000256" key="1">
    <source>
        <dbReference type="ARBA" id="ARBA00009741"/>
    </source>
</evidence>
<dbReference type="NCBIfam" id="TIGR00406">
    <property type="entry name" value="prmA"/>
    <property type="match status" value="1"/>
</dbReference>
<protein>
    <recommendedName>
        <fullName evidence="6">Ribosomal protein L11 methyltransferase</fullName>
        <shortName evidence="6">L11 Mtase</shortName>
        <ecNumber evidence="6">2.1.1.-</ecNumber>
    </recommendedName>
</protein>
<comment type="catalytic activity">
    <reaction evidence="6">
        <text>L-lysyl-[protein] + 3 S-adenosyl-L-methionine = N(6),N(6),N(6)-trimethyl-L-lysyl-[protein] + 3 S-adenosyl-L-homocysteine + 3 H(+)</text>
        <dbReference type="Rhea" id="RHEA:54192"/>
        <dbReference type="Rhea" id="RHEA-COMP:9752"/>
        <dbReference type="Rhea" id="RHEA-COMP:13826"/>
        <dbReference type="ChEBI" id="CHEBI:15378"/>
        <dbReference type="ChEBI" id="CHEBI:29969"/>
        <dbReference type="ChEBI" id="CHEBI:57856"/>
        <dbReference type="ChEBI" id="CHEBI:59789"/>
        <dbReference type="ChEBI" id="CHEBI:61961"/>
    </reaction>
</comment>
<accession>A0ABN6MTJ5</accession>
<organism evidence="7 8">
    <name type="scientific">Anaeromyxobacter oryzae</name>
    <dbReference type="NCBI Taxonomy" id="2918170"/>
    <lineage>
        <taxon>Bacteria</taxon>
        <taxon>Pseudomonadati</taxon>
        <taxon>Myxococcota</taxon>
        <taxon>Myxococcia</taxon>
        <taxon>Myxococcales</taxon>
        <taxon>Cystobacterineae</taxon>
        <taxon>Anaeromyxobacteraceae</taxon>
        <taxon>Anaeromyxobacter</taxon>
    </lineage>
</organism>
<evidence type="ECO:0000313" key="7">
    <source>
        <dbReference type="EMBL" id="BDG03811.1"/>
    </source>
</evidence>
<dbReference type="InterPro" id="IPR050078">
    <property type="entry name" value="Ribosomal_L11_MeTrfase_PrmA"/>
</dbReference>
<feature type="binding site" evidence="6">
    <location>
        <position position="148"/>
    </location>
    <ligand>
        <name>S-adenosyl-L-methionine</name>
        <dbReference type="ChEBI" id="CHEBI:59789"/>
    </ligand>
</feature>
<keyword evidence="8" id="KW-1185">Reference proteome</keyword>
<name>A0ABN6MTJ5_9BACT</name>
<sequence>MAEGLAPRTRTGYLHGVPTYSVTLETDQPRAEDLSAELWEHGASGVEVRDGEGTPMPGLPVPPPGRAILVAWFADLDAAGAAAAALGGAVAEVPDEDWGETWKKGLGPMTIGRVFVRPSWVDAPVPAGLAEVVLDPGMAFGTGTHPTTSLCLAALSDLLAARPGASVLDVGTGSGLLAIAARKLGAGRVAGNDNDPVAVDVARENAERNGASLELTVAPLPAIRGPFDLVVANILANTLVELAPQLAAQLAPGGVVLLSGILAPQADEVRAAYVAQGLAPVPGGDRLEGEWALLALGKKHA</sequence>
<evidence type="ECO:0000256" key="4">
    <source>
        <dbReference type="ARBA" id="ARBA00022679"/>
    </source>
</evidence>
<comment type="subcellular location">
    <subcellularLocation>
        <location evidence="6">Cytoplasm</location>
    </subcellularLocation>
</comment>
<dbReference type="PANTHER" id="PTHR43648">
    <property type="entry name" value="ELECTRON TRANSFER FLAVOPROTEIN BETA SUBUNIT LYSINE METHYLTRANSFERASE"/>
    <property type="match status" value="1"/>
</dbReference>
<dbReference type="EMBL" id="AP025591">
    <property type="protein sequence ID" value="BDG03811.1"/>
    <property type="molecule type" value="Genomic_DNA"/>
</dbReference>
<evidence type="ECO:0000256" key="6">
    <source>
        <dbReference type="HAMAP-Rule" id="MF_00735"/>
    </source>
</evidence>
<proteinExistence type="inferred from homology"/>
<comment type="similarity">
    <text evidence="1 6">Belongs to the methyltransferase superfamily. PrmA family.</text>
</comment>
<comment type="function">
    <text evidence="6">Methylates ribosomal protein L11.</text>
</comment>
<dbReference type="Pfam" id="PF06325">
    <property type="entry name" value="PrmA"/>
    <property type="match status" value="1"/>
</dbReference>
<evidence type="ECO:0000313" key="8">
    <source>
        <dbReference type="Proteomes" id="UP001162891"/>
    </source>
</evidence>
<gene>
    <name evidence="6" type="primary">prmA</name>
    <name evidence="7" type="ORF">AMOR_28070</name>
</gene>
<feature type="binding site" evidence="6">
    <location>
        <position position="171"/>
    </location>
    <ligand>
        <name>S-adenosyl-L-methionine</name>
        <dbReference type="ChEBI" id="CHEBI:59789"/>
    </ligand>
</feature>
<feature type="binding site" evidence="6">
    <location>
        <position position="233"/>
    </location>
    <ligand>
        <name>S-adenosyl-L-methionine</name>
        <dbReference type="ChEBI" id="CHEBI:59789"/>
    </ligand>
</feature>
<dbReference type="SUPFAM" id="SSF53335">
    <property type="entry name" value="S-adenosyl-L-methionine-dependent methyltransferases"/>
    <property type="match status" value="1"/>
</dbReference>
<reference evidence="8" key="1">
    <citation type="journal article" date="2022" name="Int. J. Syst. Evol. Microbiol.">
        <title>Anaeromyxobacter oryzae sp. nov., Anaeromyxobacter diazotrophicus sp. nov. and Anaeromyxobacter paludicola sp. nov., isolated from paddy soils.</title>
        <authorList>
            <person name="Itoh H."/>
            <person name="Xu Z."/>
            <person name="Mise K."/>
            <person name="Masuda Y."/>
            <person name="Ushijima N."/>
            <person name="Hayakawa C."/>
            <person name="Shiratori Y."/>
            <person name="Senoo K."/>
        </authorList>
    </citation>
    <scope>NUCLEOTIDE SEQUENCE [LARGE SCALE GENOMIC DNA]</scope>
    <source>
        <strain evidence="8">Red232</strain>
    </source>
</reference>
<evidence type="ECO:0000256" key="5">
    <source>
        <dbReference type="ARBA" id="ARBA00022691"/>
    </source>
</evidence>
<dbReference type="InterPro" id="IPR004498">
    <property type="entry name" value="Ribosomal_PrmA_MeTrfase"/>
</dbReference>
<dbReference type="CDD" id="cd02440">
    <property type="entry name" value="AdoMet_MTases"/>
    <property type="match status" value="1"/>
</dbReference>
<dbReference type="Gene3D" id="3.40.50.150">
    <property type="entry name" value="Vaccinia Virus protein VP39"/>
    <property type="match status" value="1"/>
</dbReference>
<evidence type="ECO:0000256" key="2">
    <source>
        <dbReference type="ARBA" id="ARBA00022490"/>
    </source>
</evidence>
<dbReference type="Proteomes" id="UP001162891">
    <property type="component" value="Chromosome"/>
</dbReference>
<evidence type="ECO:0000256" key="3">
    <source>
        <dbReference type="ARBA" id="ARBA00022603"/>
    </source>
</evidence>
<keyword evidence="3 6" id="KW-0489">Methyltransferase</keyword>